<name>A0A026VYA7_OOCBI</name>
<protein>
    <submittedName>
        <fullName evidence="1">Uncharacterized protein</fullName>
    </submittedName>
</protein>
<dbReference type="EMBL" id="KK107570">
    <property type="protein sequence ID" value="EZA48793.1"/>
    <property type="molecule type" value="Genomic_DNA"/>
</dbReference>
<sequence>MAHIIKQLSPIFGLVNIDLRGQISMIGNVSIVMRAVGLAALLLLDGTGDGRYGGTACQ</sequence>
<evidence type="ECO:0000313" key="1">
    <source>
        <dbReference type="EMBL" id="EZA48793.1"/>
    </source>
</evidence>
<gene>
    <name evidence="1" type="ORF">X777_12709</name>
</gene>
<evidence type="ECO:0000313" key="2">
    <source>
        <dbReference type="Proteomes" id="UP000053097"/>
    </source>
</evidence>
<dbReference type="AlphaFoldDB" id="A0A026VYA7"/>
<dbReference type="Proteomes" id="UP000053097">
    <property type="component" value="Unassembled WGS sequence"/>
</dbReference>
<proteinExistence type="predicted"/>
<reference evidence="1 2" key="1">
    <citation type="journal article" date="2014" name="Curr. Biol.">
        <title>The genome of the clonal raider ant Cerapachys biroi.</title>
        <authorList>
            <person name="Oxley P.R."/>
            <person name="Ji L."/>
            <person name="Fetter-Pruneda I."/>
            <person name="McKenzie S.K."/>
            <person name="Li C."/>
            <person name="Hu H."/>
            <person name="Zhang G."/>
            <person name="Kronauer D.J."/>
        </authorList>
    </citation>
    <scope>NUCLEOTIDE SEQUENCE [LARGE SCALE GENOMIC DNA]</scope>
</reference>
<organism evidence="1 2">
    <name type="scientific">Ooceraea biroi</name>
    <name type="common">Clonal raider ant</name>
    <name type="synonym">Cerapachys biroi</name>
    <dbReference type="NCBI Taxonomy" id="2015173"/>
    <lineage>
        <taxon>Eukaryota</taxon>
        <taxon>Metazoa</taxon>
        <taxon>Ecdysozoa</taxon>
        <taxon>Arthropoda</taxon>
        <taxon>Hexapoda</taxon>
        <taxon>Insecta</taxon>
        <taxon>Pterygota</taxon>
        <taxon>Neoptera</taxon>
        <taxon>Endopterygota</taxon>
        <taxon>Hymenoptera</taxon>
        <taxon>Apocrita</taxon>
        <taxon>Aculeata</taxon>
        <taxon>Formicoidea</taxon>
        <taxon>Formicidae</taxon>
        <taxon>Dorylinae</taxon>
        <taxon>Ooceraea</taxon>
    </lineage>
</organism>
<keyword evidence="2" id="KW-1185">Reference proteome</keyword>
<accession>A0A026VYA7</accession>